<reference evidence="1" key="1">
    <citation type="submission" date="2020-05" db="EMBL/GenBank/DDBJ databases">
        <authorList>
            <person name="Chiriac C."/>
            <person name="Salcher M."/>
            <person name="Ghai R."/>
            <person name="Kavagutti S V."/>
        </authorList>
    </citation>
    <scope>NUCLEOTIDE SEQUENCE</scope>
</reference>
<accession>A0A6J7F0V0</accession>
<proteinExistence type="predicted"/>
<sequence length="74" mass="7988">MRVLHTGDIVHRELCETTEQAALVADQWGDRQDTTVEIIDLRAPAAQRAVDDVELYDTQDSYDGSGGGAPDTGA</sequence>
<gene>
    <name evidence="1" type="ORF">UFOPK3376_02460</name>
</gene>
<organism evidence="1">
    <name type="scientific">freshwater metagenome</name>
    <dbReference type="NCBI Taxonomy" id="449393"/>
    <lineage>
        <taxon>unclassified sequences</taxon>
        <taxon>metagenomes</taxon>
        <taxon>ecological metagenomes</taxon>
    </lineage>
</organism>
<name>A0A6J7F0V0_9ZZZZ</name>
<evidence type="ECO:0000313" key="1">
    <source>
        <dbReference type="EMBL" id="CAB4887115.1"/>
    </source>
</evidence>
<dbReference type="AlphaFoldDB" id="A0A6J7F0V0"/>
<dbReference type="EMBL" id="CAFBLP010000080">
    <property type="protein sequence ID" value="CAB4887115.1"/>
    <property type="molecule type" value="Genomic_DNA"/>
</dbReference>
<protein>
    <submittedName>
        <fullName evidence="1">Unannotated protein</fullName>
    </submittedName>
</protein>